<evidence type="ECO:0000313" key="1">
    <source>
        <dbReference type="EMBL" id="MDC0672240.1"/>
    </source>
</evidence>
<proteinExistence type="predicted"/>
<dbReference type="EMBL" id="JAQNDN010000019">
    <property type="protein sequence ID" value="MDC0672240.1"/>
    <property type="molecule type" value="Genomic_DNA"/>
</dbReference>
<gene>
    <name evidence="1" type="ORF">POL58_31115</name>
</gene>
<name>A0ABT5BDM0_9BACT</name>
<evidence type="ECO:0000313" key="2">
    <source>
        <dbReference type="Proteomes" id="UP001217838"/>
    </source>
</evidence>
<sequence>MGDIFEGHGPILCEDGNTQCAVAYHEGGDPTGVDSVEALASELKKAGYVGEPAREAAVAALLSIKRFDVFVSATESRPLSGPVRLHTSWSRGYNGPFWQKVAEHWTFLKVALGDDLFHRLTDRDAARTETWESLAIVARHSKELTADIVAQALTAAPQELGPNTLRLLTREGSSQVREVLFESMKHGVADTLWGPWYRDSGITASELLAERFSGDENTLALLTAHVPAAEPPAVLPLVALCVGWPTCDRLAEVFQYCRTEKVPLPWLGHGAIVATKGDGERVAKIISKYDEYSAPLRRLELRIVTRLMVRRLRDDDDVFEQALAARGGIGRANEVMLLRLLVAARGLSNLRAEIESIVCQELDGEEAPTVLRDPVSGLESTASRVLLDGTLAR</sequence>
<dbReference type="RefSeq" id="WP_272003638.1">
    <property type="nucleotide sequence ID" value="NZ_JAQNDN010000019.1"/>
</dbReference>
<reference evidence="1 2" key="1">
    <citation type="submission" date="2022-11" db="EMBL/GenBank/DDBJ databases">
        <title>Minimal conservation of predation-associated metabolite biosynthetic gene clusters underscores biosynthetic potential of Myxococcota including descriptions for ten novel species: Archangium lansinium sp. nov., Myxococcus landrumus sp. nov., Nannocystis bai.</title>
        <authorList>
            <person name="Ahearne A."/>
            <person name="Stevens C."/>
            <person name="Dowd S."/>
        </authorList>
    </citation>
    <scope>NUCLEOTIDE SEQUENCE [LARGE SCALE GENOMIC DNA]</scope>
    <source>
        <strain evidence="1 2">NCELM</strain>
    </source>
</reference>
<keyword evidence="2" id="KW-1185">Reference proteome</keyword>
<protein>
    <recommendedName>
        <fullName evidence="3">HEAT repeat domain-containing protein</fullName>
    </recommendedName>
</protein>
<dbReference type="Proteomes" id="UP001217838">
    <property type="component" value="Unassembled WGS sequence"/>
</dbReference>
<accession>A0ABT5BDM0</accession>
<organism evidence="1 2">
    <name type="scientific">Nannocystis radixulma</name>
    <dbReference type="NCBI Taxonomy" id="2995305"/>
    <lineage>
        <taxon>Bacteria</taxon>
        <taxon>Pseudomonadati</taxon>
        <taxon>Myxococcota</taxon>
        <taxon>Polyangia</taxon>
        <taxon>Nannocystales</taxon>
        <taxon>Nannocystaceae</taxon>
        <taxon>Nannocystis</taxon>
    </lineage>
</organism>
<evidence type="ECO:0008006" key="3">
    <source>
        <dbReference type="Google" id="ProtNLM"/>
    </source>
</evidence>
<comment type="caution">
    <text evidence="1">The sequence shown here is derived from an EMBL/GenBank/DDBJ whole genome shotgun (WGS) entry which is preliminary data.</text>
</comment>